<dbReference type="Gene3D" id="3.20.20.450">
    <property type="entry name" value="EAL domain"/>
    <property type="match status" value="1"/>
</dbReference>
<protein>
    <submittedName>
        <fullName evidence="3">Uncharacterized protein</fullName>
    </submittedName>
</protein>
<feature type="domain" description="EAL" evidence="1">
    <location>
        <begin position="327"/>
        <end position="583"/>
    </location>
</feature>
<reference evidence="4" key="1">
    <citation type="submission" date="2017-05" db="EMBL/GenBank/DDBJ databases">
        <authorList>
            <person name="Lin X."/>
        </authorList>
    </citation>
    <scope>NUCLEOTIDE SEQUENCE [LARGE SCALE GENOMIC DNA]</scope>
    <source>
        <strain evidence="4">JLT2012</strain>
    </source>
</reference>
<dbReference type="InterPro" id="IPR035919">
    <property type="entry name" value="EAL_sf"/>
</dbReference>
<dbReference type="OrthoDB" id="9814202at2"/>
<dbReference type="PROSITE" id="PS50883">
    <property type="entry name" value="EAL"/>
    <property type="match status" value="1"/>
</dbReference>
<feature type="domain" description="GGDEF" evidence="2">
    <location>
        <begin position="186"/>
        <end position="319"/>
    </location>
</feature>
<evidence type="ECO:0000313" key="3">
    <source>
        <dbReference type="EMBL" id="OWV34222.1"/>
    </source>
</evidence>
<organism evidence="3 4">
    <name type="scientific">Pacificimonas flava</name>
    <dbReference type="NCBI Taxonomy" id="1234595"/>
    <lineage>
        <taxon>Bacteria</taxon>
        <taxon>Pseudomonadati</taxon>
        <taxon>Pseudomonadota</taxon>
        <taxon>Alphaproteobacteria</taxon>
        <taxon>Sphingomonadales</taxon>
        <taxon>Sphingosinicellaceae</taxon>
        <taxon>Pacificimonas</taxon>
    </lineage>
</organism>
<dbReference type="EMBL" id="NFZT01000001">
    <property type="protein sequence ID" value="OWV34222.1"/>
    <property type="molecule type" value="Genomic_DNA"/>
</dbReference>
<dbReference type="CDD" id="cd01948">
    <property type="entry name" value="EAL"/>
    <property type="match status" value="1"/>
</dbReference>
<dbReference type="PANTHER" id="PTHR44757:SF2">
    <property type="entry name" value="BIOFILM ARCHITECTURE MAINTENANCE PROTEIN MBAA"/>
    <property type="match status" value="1"/>
</dbReference>
<dbReference type="SUPFAM" id="SSF55073">
    <property type="entry name" value="Nucleotide cyclase"/>
    <property type="match status" value="1"/>
</dbReference>
<dbReference type="InterPro" id="IPR000160">
    <property type="entry name" value="GGDEF_dom"/>
</dbReference>
<dbReference type="CDD" id="cd01949">
    <property type="entry name" value="GGDEF"/>
    <property type="match status" value="1"/>
</dbReference>
<evidence type="ECO:0000313" key="4">
    <source>
        <dbReference type="Proteomes" id="UP000198462"/>
    </source>
</evidence>
<dbReference type="InterPro" id="IPR043128">
    <property type="entry name" value="Rev_trsase/Diguanyl_cyclase"/>
</dbReference>
<dbReference type="SUPFAM" id="SSF141868">
    <property type="entry name" value="EAL domain-like"/>
    <property type="match status" value="1"/>
</dbReference>
<keyword evidence="4" id="KW-1185">Reference proteome</keyword>
<dbReference type="InterPro" id="IPR029787">
    <property type="entry name" value="Nucleotide_cyclase"/>
</dbReference>
<accession>A0A219B757</accession>
<dbReference type="NCBIfam" id="TIGR00254">
    <property type="entry name" value="GGDEF"/>
    <property type="match status" value="1"/>
</dbReference>
<proteinExistence type="predicted"/>
<dbReference type="Gene3D" id="3.30.70.270">
    <property type="match status" value="1"/>
</dbReference>
<evidence type="ECO:0000259" key="1">
    <source>
        <dbReference type="PROSITE" id="PS50883"/>
    </source>
</evidence>
<dbReference type="Proteomes" id="UP000198462">
    <property type="component" value="Unassembled WGS sequence"/>
</dbReference>
<dbReference type="InterPro" id="IPR052155">
    <property type="entry name" value="Biofilm_reg_signaling"/>
</dbReference>
<dbReference type="SMART" id="SM00052">
    <property type="entry name" value="EAL"/>
    <property type="match status" value="1"/>
</dbReference>
<evidence type="ECO:0000259" key="2">
    <source>
        <dbReference type="PROSITE" id="PS50887"/>
    </source>
</evidence>
<dbReference type="Pfam" id="PF00563">
    <property type="entry name" value="EAL"/>
    <property type="match status" value="1"/>
</dbReference>
<comment type="caution">
    <text evidence="3">The sequence shown here is derived from an EMBL/GenBank/DDBJ whole genome shotgun (WGS) entry which is preliminary data.</text>
</comment>
<name>A0A219B757_9SPHN</name>
<dbReference type="AlphaFoldDB" id="A0A219B757"/>
<gene>
    <name evidence="3" type="ORF">B5C34_12645</name>
</gene>
<dbReference type="SMART" id="SM00267">
    <property type="entry name" value="GGDEF"/>
    <property type="match status" value="1"/>
</dbReference>
<dbReference type="PANTHER" id="PTHR44757">
    <property type="entry name" value="DIGUANYLATE CYCLASE DGCP"/>
    <property type="match status" value="1"/>
</dbReference>
<dbReference type="PROSITE" id="PS50887">
    <property type="entry name" value="GGDEF"/>
    <property type="match status" value="1"/>
</dbReference>
<sequence length="583" mass="63669">MSLRHGTDMAAIEALSKLSLTEGRSDPAGSADASSLLDALPVGVAVFALSNTGKPCCRTVNEQLRHWISRPSETLVGLPFEGFPLFESAPIIGEQLAGMLAGKKMPGGRINFSSASAAGDRHFSAEVRPFTDVEGRKALVCVRDRAPELYAETHLRATMLMDSLTGLPNRLALTERLDELMAAGETRPAIIIVNIDRFNRINESLGATVGDEFLIALARRLSGCIRSNDCVARLAADEFAILIGRLGPESDGADVIDRIHERLREPFALSGGEVYVTATIGLAVMNDRVADAEDLLHQADYALRTAKQEGGTVETYLPRDHSREIGLFHLEAELRRAIERDELMLAFQPLVNLETGRIEGAEALSRWFCEEQGVVLPADFIPMAEETGLIVPLGRAALRHACERLAYWRRAIPAAHDLQVAVNVSSVQFRRDDLVATVVEALALADLPGDALKIELTESAIVSEPERVRQVFHQLKELGCTIAMDDFGTGYSSLSYLQSFPIDVLKIDQSFVRGMLDSEDSQNIIDAILSLARSLDMRTIAEGVETELQMRSLKAAGCHAGQGFYFARPLFEEDFIAKLGELA</sequence>
<dbReference type="Pfam" id="PF00990">
    <property type="entry name" value="GGDEF"/>
    <property type="match status" value="1"/>
</dbReference>
<dbReference type="InterPro" id="IPR001633">
    <property type="entry name" value="EAL_dom"/>
</dbReference>